<evidence type="ECO:0000313" key="3">
    <source>
        <dbReference type="EMBL" id="BAT84506.1"/>
    </source>
</evidence>
<evidence type="ECO:0000313" key="4">
    <source>
        <dbReference type="Proteomes" id="UP000291084"/>
    </source>
</evidence>
<dbReference type="EMBL" id="AP015037">
    <property type="protein sequence ID" value="BAT84506.1"/>
    <property type="molecule type" value="Genomic_DNA"/>
</dbReference>
<proteinExistence type="predicted"/>
<evidence type="ECO:0000256" key="1">
    <source>
        <dbReference type="SAM" id="MobiDB-lite"/>
    </source>
</evidence>
<dbReference type="InterPro" id="IPR057228">
    <property type="entry name" value="DUF7906"/>
</dbReference>
<dbReference type="PANTHER" id="PTHR31515">
    <property type="entry name" value="TRANSMEMBRANE PROTEIN-RELATED"/>
    <property type="match status" value="1"/>
</dbReference>
<feature type="compositionally biased region" description="Acidic residues" evidence="1">
    <location>
        <begin position="35"/>
        <end position="46"/>
    </location>
</feature>
<organism evidence="3 4">
    <name type="scientific">Vigna angularis var. angularis</name>
    <dbReference type="NCBI Taxonomy" id="157739"/>
    <lineage>
        <taxon>Eukaryota</taxon>
        <taxon>Viridiplantae</taxon>
        <taxon>Streptophyta</taxon>
        <taxon>Embryophyta</taxon>
        <taxon>Tracheophyta</taxon>
        <taxon>Spermatophyta</taxon>
        <taxon>Magnoliopsida</taxon>
        <taxon>eudicotyledons</taxon>
        <taxon>Gunneridae</taxon>
        <taxon>Pentapetalae</taxon>
        <taxon>rosids</taxon>
        <taxon>fabids</taxon>
        <taxon>Fabales</taxon>
        <taxon>Fabaceae</taxon>
        <taxon>Papilionoideae</taxon>
        <taxon>50 kb inversion clade</taxon>
        <taxon>NPAAA clade</taxon>
        <taxon>indigoferoid/millettioid clade</taxon>
        <taxon>Phaseoleae</taxon>
        <taxon>Vigna</taxon>
    </lineage>
</organism>
<gene>
    <name evidence="3" type="primary">Vigan.04G190600</name>
    <name evidence="3" type="ORF">VIGAN_04190600</name>
</gene>
<name>A0A0S3RV56_PHAAN</name>
<dbReference type="AlphaFoldDB" id="A0A0S3RV56"/>
<feature type="domain" description="DUF7906" evidence="2">
    <location>
        <begin position="50"/>
        <end position="132"/>
    </location>
</feature>
<dbReference type="Pfam" id="PF25483">
    <property type="entry name" value="DUF7906"/>
    <property type="match status" value="1"/>
</dbReference>
<keyword evidence="4" id="KW-1185">Reference proteome</keyword>
<accession>A0A0S3RV56</accession>
<reference evidence="3 4" key="1">
    <citation type="journal article" date="2015" name="Sci. Rep.">
        <title>The power of single molecule real-time sequencing technology in the de novo assembly of a eukaryotic genome.</title>
        <authorList>
            <person name="Sakai H."/>
            <person name="Naito K."/>
            <person name="Ogiso-Tanaka E."/>
            <person name="Takahashi Y."/>
            <person name="Iseki K."/>
            <person name="Muto C."/>
            <person name="Satou K."/>
            <person name="Teruya K."/>
            <person name="Shiroma A."/>
            <person name="Shimoji M."/>
            <person name="Hirano T."/>
            <person name="Itoh T."/>
            <person name="Kaga A."/>
            <person name="Tomooka N."/>
        </authorList>
    </citation>
    <scope>NUCLEOTIDE SEQUENCE [LARGE SCALE GENOMIC DNA]</scope>
    <source>
        <strain evidence="4">cv. Shumari</strain>
    </source>
</reference>
<feature type="region of interest" description="Disordered" evidence="1">
    <location>
        <begin position="32"/>
        <end position="56"/>
    </location>
</feature>
<sequence length="198" mass="21740">MKMWLLTRAEGGCGADVRAQWPVMRRITSPTALEALDDSGEEDENGEGNKEESSPTFTKCSATFFTSGDRYFWIDLCGGPVDYGPAISDDGIIPRDEFHPPAAVHGRPKSSKACVADFASLIWSAYNVFLPPSRYLFYSRIPSASSSSTSTAISIARVNKAVSAMSHLDFEKALFYLRSSAHDLYAIHSIVYHASQEI</sequence>
<dbReference type="PANTHER" id="PTHR31515:SF4">
    <property type="entry name" value="TRANSMEMBRANE PROTEIN"/>
    <property type="match status" value="1"/>
</dbReference>
<dbReference type="Proteomes" id="UP000291084">
    <property type="component" value="Chromosome 4"/>
</dbReference>
<evidence type="ECO:0000259" key="2">
    <source>
        <dbReference type="Pfam" id="PF25483"/>
    </source>
</evidence>
<protein>
    <recommendedName>
        <fullName evidence="2">DUF7906 domain-containing protein</fullName>
    </recommendedName>
</protein>